<dbReference type="PROSITE" id="PS51885">
    <property type="entry name" value="NEPRILYSIN"/>
    <property type="match status" value="1"/>
</dbReference>
<dbReference type="GO" id="GO:0016787">
    <property type="term" value="F:hydrolase activity"/>
    <property type="evidence" value="ECO:0007669"/>
    <property type="project" value="UniProtKB-KW"/>
</dbReference>
<dbReference type="InterPro" id="IPR024079">
    <property type="entry name" value="MetalloPept_cat_dom_sf"/>
</dbReference>
<proteinExistence type="inferred from homology"/>
<evidence type="ECO:0000259" key="10">
    <source>
        <dbReference type="Pfam" id="PF05649"/>
    </source>
</evidence>
<evidence type="ECO:0000256" key="3">
    <source>
        <dbReference type="ARBA" id="ARBA00022670"/>
    </source>
</evidence>
<evidence type="ECO:0000256" key="2">
    <source>
        <dbReference type="ARBA" id="ARBA00007357"/>
    </source>
</evidence>
<evidence type="ECO:0000313" key="11">
    <source>
        <dbReference type="EMBL" id="MDL5031358.1"/>
    </source>
</evidence>
<dbReference type="EMBL" id="JASVDS010000001">
    <property type="protein sequence ID" value="MDL5031358.1"/>
    <property type="molecule type" value="Genomic_DNA"/>
</dbReference>
<dbReference type="InterPro" id="IPR018497">
    <property type="entry name" value="Peptidase_M13_C"/>
</dbReference>
<evidence type="ECO:0000256" key="4">
    <source>
        <dbReference type="ARBA" id="ARBA00022723"/>
    </source>
</evidence>
<dbReference type="Pfam" id="PF05649">
    <property type="entry name" value="Peptidase_M13_N"/>
    <property type="match status" value="1"/>
</dbReference>
<keyword evidence="3" id="KW-0645">Protease</keyword>
<reference evidence="11 12" key="1">
    <citation type="submission" date="2023-06" db="EMBL/GenBank/DDBJ databases">
        <title>Pelomonas sp. APW6 16S ribosomal RNA gene genome sequencing and assembly.</title>
        <authorList>
            <person name="Woo H."/>
        </authorList>
    </citation>
    <scope>NUCLEOTIDE SEQUENCE [LARGE SCALE GENOMIC DNA]</scope>
    <source>
        <strain evidence="11 12">APW6</strain>
    </source>
</reference>
<dbReference type="InterPro" id="IPR000718">
    <property type="entry name" value="Peptidase_M13"/>
</dbReference>
<dbReference type="Proteomes" id="UP001238603">
    <property type="component" value="Unassembled WGS sequence"/>
</dbReference>
<evidence type="ECO:0000259" key="9">
    <source>
        <dbReference type="Pfam" id="PF01431"/>
    </source>
</evidence>
<keyword evidence="12" id="KW-1185">Reference proteome</keyword>
<keyword evidence="8" id="KW-0732">Signal</keyword>
<comment type="similarity">
    <text evidence="2">Belongs to the peptidase M13 family.</text>
</comment>
<dbReference type="RefSeq" id="WP_285981464.1">
    <property type="nucleotide sequence ID" value="NZ_JASVDS010000001.1"/>
</dbReference>
<keyword evidence="7" id="KW-0482">Metalloprotease</keyword>
<accession>A0ABT7LEU0</accession>
<gene>
    <name evidence="11" type="ORF">QRD43_05500</name>
</gene>
<keyword evidence="4" id="KW-0479">Metal-binding</keyword>
<dbReference type="InterPro" id="IPR008753">
    <property type="entry name" value="Peptidase_M13_N"/>
</dbReference>
<feature type="domain" description="Peptidase M13 C-terminal" evidence="9">
    <location>
        <begin position="469"/>
        <end position="669"/>
    </location>
</feature>
<comment type="cofactor">
    <cofactor evidence="1">
        <name>Zn(2+)</name>
        <dbReference type="ChEBI" id="CHEBI:29105"/>
    </cofactor>
</comment>
<dbReference type="PANTHER" id="PTHR11733:SF167">
    <property type="entry name" value="FI17812P1-RELATED"/>
    <property type="match status" value="1"/>
</dbReference>
<evidence type="ECO:0000256" key="5">
    <source>
        <dbReference type="ARBA" id="ARBA00022801"/>
    </source>
</evidence>
<dbReference type="Gene3D" id="3.40.390.10">
    <property type="entry name" value="Collagenase (Catalytic Domain)"/>
    <property type="match status" value="1"/>
</dbReference>
<dbReference type="SUPFAM" id="SSF55486">
    <property type="entry name" value="Metalloproteases ('zincins'), catalytic domain"/>
    <property type="match status" value="1"/>
</dbReference>
<evidence type="ECO:0000256" key="6">
    <source>
        <dbReference type="ARBA" id="ARBA00022833"/>
    </source>
</evidence>
<evidence type="ECO:0000256" key="8">
    <source>
        <dbReference type="SAM" id="SignalP"/>
    </source>
</evidence>
<keyword evidence="6" id="KW-0862">Zinc</keyword>
<feature type="chain" id="PRO_5047217237" evidence="8">
    <location>
        <begin position="23"/>
        <end position="673"/>
    </location>
</feature>
<sequence length="673" mass="73891">MKSTFKLGALALMIQLAGAAFAAPHNHGLDLPNYDPAVRAQDDLFLAANGGWLSRTEIPADKSSFGTFVQLRDMSDARVRAIVEELAKGKQPAGSNEAKIGAYYAAYLDTAAIDRAGFKPVQPHLKAIDGLKSVAELTRWVGQVQGEVATPFAMYVDADAKKPQENRLTVYQAGLGLPDRDYYLLKDDARMGEARKAYLAYLQQLAGFAGEKNAAAAAQRIYALEEKIAQLHWSTVENRDPVKTYNPISVADLAQQAPELDWAALFQAAGLPTMESVSLMQPSAVKGIAKLMADVPLADWKLYLKARTLDSYAGVLPKAMRDAAFAFHGQALSGQKAELPRWQKGVAEVNGALGEAIGQIYVARHFPPEAKARMEKLVANLLAAYKDSIDGLSWMSPATKLQAQDKLSKYMTKIGYPDTWRDYSRLVVKAGDALGNNQRAGRAEWLRMAAKAGKPVDRKEWGMTPQTVNAYYNPSQNEIVFPAAILQPPFFDMNADDAVNYGAIGAVIGHEISHGFDDQGSQFDGDGVLRNWWTQEDRQAFDAITAKLVSQFDSYEPIPGKHVNGKLTLGENIADLSGLQIAYKAYQRSLAGQTAPAIGGYTGEQRFFLGWSQSWRVKAREQRLLQLLVIDPHSPGEYRANGAAINHDGFHQAFGTKQGDKMFKSSEDRIRIW</sequence>
<feature type="domain" description="Peptidase M13 N-terminal" evidence="10">
    <location>
        <begin position="41"/>
        <end position="417"/>
    </location>
</feature>
<feature type="signal peptide" evidence="8">
    <location>
        <begin position="1"/>
        <end position="22"/>
    </location>
</feature>
<comment type="caution">
    <text evidence="11">The sequence shown here is derived from an EMBL/GenBank/DDBJ whole genome shotgun (WGS) entry which is preliminary data.</text>
</comment>
<dbReference type="InterPro" id="IPR042089">
    <property type="entry name" value="Peptidase_M13_dom_2"/>
</dbReference>
<evidence type="ECO:0000256" key="1">
    <source>
        <dbReference type="ARBA" id="ARBA00001947"/>
    </source>
</evidence>
<dbReference type="Pfam" id="PF01431">
    <property type="entry name" value="Peptidase_M13"/>
    <property type="match status" value="1"/>
</dbReference>
<dbReference type="Gene3D" id="1.10.1380.10">
    <property type="entry name" value="Neutral endopeptidase , domain2"/>
    <property type="match status" value="1"/>
</dbReference>
<evidence type="ECO:0000313" key="12">
    <source>
        <dbReference type="Proteomes" id="UP001238603"/>
    </source>
</evidence>
<keyword evidence="5 11" id="KW-0378">Hydrolase</keyword>
<protein>
    <submittedName>
        <fullName evidence="11">M13 family metallopeptidase</fullName>
        <ecNumber evidence="11">3.4.24.-</ecNumber>
    </submittedName>
</protein>
<dbReference type="PANTHER" id="PTHR11733">
    <property type="entry name" value="ZINC METALLOPROTEASE FAMILY M13 NEPRILYSIN-RELATED"/>
    <property type="match status" value="1"/>
</dbReference>
<dbReference type="PRINTS" id="PR00786">
    <property type="entry name" value="NEPRILYSIN"/>
</dbReference>
<dbReference type="CDD" id="cd08662">
    <property type="entry name" value="M13"/>
    <property type="match status" value="1"/>
</dbReference>
<name>A0ABT7LEU0_9BURK</name>
<dbReference type="EC" id="3.4.24.-" evidence="11"/>
<evidence type="ECO:0000256" key="7">
    <source>
        <dbReference type="ARBA" id="ARBA00023049"/>
    </source>
</evidence>
<organism evidence="11 12">
    <name type="scientific">Roseateles subflavus</name>
    <dbReference type="NCBI Taxonomy" id="3053353"/>
    <lineage>
        <taxon>Bacteria</taxon>
        <taxon>Pseudomonadati</taxon>
        <taxon>Pseudomonadota</taxon>
        <taxon>Betaproteobacteria</taxon>
        <taxon>Burkholderiales</taxon>
        <taxon>Sphaerotilaceae</taxon>
        <taxon>Roseateles</taxon>
    </lineage>
</organism>